<name>A0A8H7ICF8_9AGAM</name>
<dbReference type="Pfam" id="PF11951">
    <property type="entry name" value="Fungal_trans_2"/>
    <property type="match status" value="1"/>
</dbReference>
<dbReference type="EMBL" id="JACYCF010000010">
    <property type="protein sequence ID" value="KAF8754459.1"/>
    <property type="molecule type" value="Genomic_DNA"/>
</dbReference>
<reference evidence="1" key="1">
    <citation type="submission" date="2020-09" db="EMBL/GenBank/DDBJ databases">
        <title>Comparative genome analyses of four rice-infecting Rhizoctonia solani isolates reveal extensive enrichment of homogalacturonan modification genes.</title>
        <authorList>
            <person name="Lee D.-Y."/>
            <person name="Jeon J."/>
            <person name="Kim K.-T."/>
            <person name="Cheong K."/>
            <person name="Song H."/>
            <person name="Choi G."/>
            <person name="Ko J."/>
            <person name="Opiyo S.O."/>
            <person name="Zuo S."/>
            <person name="Madhav S."/>
            <person name="Lee Y.-H."/>
            <person name="Wang G.-L."/>
        </authorList>
    </citation>
    <scope>NUCLEOTIDE SEQUENCE</scope>
    <source>
        <strain evidence="1">AG1-IA B2</strain>
    </source>
</reference>
<gene>
    <name evidence="1" type="ORF">RHS01_05925</name>
</gene>
<comment type="caution">
    <text evidence="1">The sequence shown here is derived from an EMBL/GenBank/DDBJ whole genome shotgun (WGS) entry which is preliminary data.</text>
</comment>
<sequence length="409" mass="46003">MSYSAAGTHVKRPGDDIEALTTCNYLRLFGPNSYNRPAPTPFSYPPQSFTSSALSTSSPSDPTLTYLSSADFEAYLISHLEALVNEDQSQTALHLRWIGNVQSMIHRRLIQGATPQEAEVLHGDWLEISLLRTALTQSSNAYTILRNATPTFLQHAYSLPNLWSVESDGTSIPLTNVISSKHSVLSSFSLIDCICAMVFGLPQQIEYDTSIGILPAGLSPYEWVHGTPTEFHILLAEINACRDKSPRVRDWREIEHTLVHSESRIARNDDWESWMSVAWLAVQESWRLALLAYLYLAVCRLPSDDVRIQRCVTQILQVVGTVRKQKAAKISVPFLIQYLIVGICAQSEKKRDIIRNRLSDAVETKLWMMRGSDFIPVLDHLWHGAGANGHPITWDDYIRSRETVLPVLT</sequence>
<dbReference type="Proteomes" id="UP000614334">
    <property type="component" value="Unassembled WGS sequence"/>
</dbReference>
<dbReference type="InterPro" id="IPR021858">
    <property type="entry name" value="Fun_TF"/>
</dbReference>
<evidence type="ECO:0000313" key="1">
    <source>
        <dbReference type="EMBL" id="KAF8754459.1"/>
    </source>
</evidence>
<accession>A0A8H7ICF8</accession>
<protein>
    <submittedName>
        <fullName evidence="1">Uncharacterized protein</fullName>
    </submittedName>
</protein>
<proteinExistence type="predicted"/>
<evidence type="ECO:0000313" key="2">
    <source>
        <dbReference type="Proteomes" id="UP000614334"/>
    </source>
</evidence>
<dbReference type="AlphaFoldDB" id="A0A8H7ICF8"/>
<organism evidence="1 2">
    <name type="scientific">Rhizoctonia solani</name>
    <dbReference type="NCBI Taxonomy" id="456999"/>
    <lineage>
        <taxon>Eukaryota</taxon>
        <taxon>Fungi</taxon>
        <taxon>Dikarya</taxon>
        <taxon>Basidiomycota</taxon>
        <taxon>Agaricomycotina</taxon>
        <taxon>Agaricomycetes</taxon>
        <taxon>Cantharellales</taxon>
        <taxon>Ceratobasidiaceae</taxon>
        <taxon>Rhizoctonia</taxon>
    </lineage>
</organism>